<proteinExistence type="predicted"/>
<evidence type="ECO:0000256" key="4">
    <source>
        <dbReference type="ARBA" id="ARBA00022833"/>
    </source>
</evidence>
<comment type="cofactor">
    <cofactor evidence="1">
        <name>Zn(2+)</name>
        <dbReference type="ChEBI" id="CHEBI:29105"/>
    </cofactor>
</comment>
<dbReference type="CDD" id="cd01313">
    <property type="entry name" value="Met_dep_hydrolase_E"/>
    <property type="match status" value="1"/>
</dbReference>
<dbReference type="SUPFAM" id="SSF51556">
    <property type="entry name" value="Metallo-dependent hydrolases"/>
    <property type="match status" value="1"/>
</dbReference>
<feature type="domain" description="Formimidoylglutamate deiminase N-terminal" evidence="6">
    <location>
        <begin position="7"/>
        <end position="47"/>
    </location>
</feature>
<dbReference type="InterPro" id="IPR051607">
    <property type="entry name" value="Metallo-dep_hydrolases"/>
</dbReference>
<evidence type="ECO:0000259" key="6">
    <source>
        <dbReference type="Pfam" id="PF22429"/>
    </source>
</evidence>
<evidence type="ECO:0000256" key="1">
    <source>
        <dbReference type="ARBA" id="ARBA00001947"/>
    </source>
</evidence>
<keyword evidence="8" id="KW-1185">Reference proteome</keyword>
<accession>A0ABY1P593</accession>
<gene>
    <name evidence="7" type="ORF">SAMN06265374_2766</name>
</gene>
<dbReference type="Pfam" id="PF22429">
    <property type="entry name" value="HutF_N"/>
    <property type="match status" value="1"/>
</dbReference>
<dbReference type="NCBIfam" id="NF006684">
    <property type="entry name" value="PRK09229.1-5"/>
    <property type="match status" value="1"/>
</dbReference>
<evidence type="ECO:0000313" key="7">
    <source>
        <dbReference type="EMBL" id="SMP26718.1"/>
    </source>
</evidence>
<dbReference type="PANTHER" id="PTHR11271:SF48">
    <property type="entry name" value="AMIDOHYDROLASE-RELATED DOMAIN-CONTAINING PROTEIN"/>
    <property type="match status" value="1"/>
</dbReference>
<dbReference type="NCBIfam" id="TIGR02022">
    <property type="entry name" value="hutF"/>
    <property type="match status" value="1"/>
</dbReference>
<evidence type="ECO:0000256" key="2">
    <source>
        <dbReference type="ARBA" id="ARBA00022723"/>
    </source>
</evidence>
<dbReference type="Pfam" id="PF01979">
    <property type="entry name" value="Amidohydro_1"/>
    <property type="match status" value="1"/>
</dbReference>
<dbReference type="InterPro" id="IPR055156">
    <property type="entry name" value="HutF-like_N"/>
</dbReference>
<feature type="domain" description="Amidohydrolase-related" evidence="5">
    <location>
        <begin position="53"/>
        <end position="434"/>
    </location>
</feature>
<dbReference type="InterPro" id="IPR006680">
    <property type="entry name" value="Amidohydro-rel"/>
</dbReference>
<keyword evidence="2" id="KW-0479">Metal-binding</keyword>
<comment type="caution">
    <text evidence="7">The sequence shown here is derived from an EMBL/GenBank/DDBJ whole genome shotgun (WGS) entry which is preliminary data.</text>
</comment>
<dbReference type="InterPro" id="IPR010252">
    <property type="entry name" value="HutF"/>
</dbReference>
<dbReference type="Gene3D" id="3.20.20.140">
    <property type="entry name" value="Metal-dependent hydrolases"/>
    <property type="match status" value="1"/>
</dbReference>
<evidence type="ECO:0000259" key="5">
    <source>
        <dbReference type="Pfam" id="PF01979"/>
    </source>
</evidence>
<dbReference type="Proteomes" id="UP001157914">
    <property type="component" value="Unassembled WGS sequence"/>
</dbReference>
<sequence>MPTAQDTTIFASQALLPSGWAENVRIELSANGQISGVETGANSSAGADHKAGILLPAPSNLHSHAFQRAMAGMSERRGQESRDSFWTWRQIMFRFLDTLTPEDVEAIAAFVQMEMLEAGYAGVGEFHYLHHQPGGEPYGNLAEMSERIISAASATGIGLTLLPVLYTHGGCDKRPLAPGQIRFGNEFDRFQKLHEQAGNALKSLDQDCILGVAPHSLRAVDVEGLQNSVALAGQEPLHMHLAEQVAEVEEVLAAVGRRPVEWLLENHGVSANWCLIHCTQMKPEETRGLAATGAVAGLCPITESSLGDGIFDGVRYLEAGGKFGVGSDSNIRISLSEELRTLEYSQRLRDKCRASVATPDKSTGRVLFDGAVSGSAQACGRKSGQIASGCFADLVALDAVTIDLEGRAGDEILDAYIFAGDDRMVQDVWSAGRHVVTGGTHVEGDEIRARYRSTMSALRARL</sequence>
<dbReference type="PANTHER" id="PTHR11271">
    <property type="entry name" value="GUANINE DEAMINASE"/>
    <property type="match status" value="1"/>
</dbReference>
<dbReference type="Gene3D" id="2.30.40.10">
    <property type="entry name" value="Urease, subunit C, domain 1"/>
    <property type="match status" value="1"/>
</dbReference>
<dbReference type="InterPro" id="IPR032466">
    <property type="entry name" value="Metal_Hydrolase"/>
</dbReference>
<keyword evidence="3" id="KW-0378">Hydrolase</keyword>
<keyword evidence="4" id="KW-0862">Zinc</keyword>
<dbReference type="SUPFAM" id="SSF51338">
    <property type="entry name" value="Composite domain of metallo-dependent hydrolases"/>
    <property type="match status" value="1"/>
</dbReference>
<organism evidence="7 8">
    <name type="scientific">Roseibium denhamense</name>
    <dbReference type="NCBI Taxonomy" id="76305"/>
    <lineage>
        <taxon>Bacteria</taxon>
        <taxon>Pseudomonadati</taxon>
        <taxon>Pseudomonadota</taxon>
        <taxon>Alphaproteobacteria</taxon>
        <taxon>Hyphomicrobiales</taxon>
        <taxon>Stappiaceae</taxon>
        <taxon>Roseibium</taxon>
    </lineage>
</organism>
<evidence type="ECO:0000313" key="8">
    <source>
        <dbReference type="Proteomes" id="UP001157914"/>
    </source>
</evidence>
<dbReference type="InterPro" id="IPR011059">
    <property type="entry name" value="Metal-dep_hydrolase_composite"/>
</dbReference>
<evidence type="ECO:0000256" key="3">
    <source>
        <dbReference type="ARBA" id="ARBA00022801"/>
    </source>
</evidence>
<dbReference type="RefSeq" id="WP_155192841.1">
    <property type="nucleotide sequence ID" value="NZ_BAAAEA010000002.1"/>
</dbReference>
<dbReference type="EMBL" id="FXTT01000003">
    <property type="protein sequence ID" value="SMP26718.1"/>
    <property type="molecule type" value="Genomic_DNA"/>
</dbReference>
<protein>
    <submittedName>
        <fullName evidence="7">Formimidoylglutamate deiminase</fullName>
    </submittedName>
</protein>
<name>A0ABY1P593_9HYPH</name>
<reference evidence="7 8" key="1">
    <citation type="submission" date="2017-05" db="EMBL/GenBank/DDBJ databases">
        <authorList>
            <person name="Varghese N."/>
            <person name="Submissions S."/>
        </authorList>
    </citation>
    <scope>NUCLEOTIDE SEQUENCE [LARGE SCALE GENOMIC DNA]</scope>
    <source>
        <strain evidence="7 8">DSM 15949</strain>
    </source>
</reference>